<keyword evidence="2" id="KW-1185">Reference proteome</keyword>
<evidence type="ECO:0000313" key="1">
    <source>
        <dbReference type="EMBL" id="OMO64075.1"/>
    </source>
</evidence>
<comment type="caution">
    <text evidence="1">The sequence shown here is derived from an EMBL/GenBank/DDBJ whole genome shotgun (WGS) entry which is preliminary data.</text>
</comment>
<sequence>MGMRSAGWARKIGVRLGDLVEIDDTLDEGGWAIFLQYEPWREVVGSATFHQLGKSIGITDKAVGSSGSTKVTNRALFIKPKASAVAGRKNVQLPVAKKPITNDGNREICGEINGSDNGVYQGNRVSKDLVVTNPQILRGMEGILINQNPVGFESKRVEVGCMDLGQGMLDKKDVGSMAKDAIGHRSQGHNKSLDHGEKSVGCFNFQATRTAADVEVSSVSRHFGSHAHNTGRKKLLPIRVGMGGNSKSSSAFSLGKRIGQGGDDTFVEDIDENGRSLRSISSLKHVCV</sequence>
<dbReference type="EMBL" id="AWUE01021019">
    <property type="protein sequence ID" value="OMO64075.1"/>
    <property type="molecule type" value="Genomic_DNA"/>
</dbReference>
<evidence type="ECO:0000313" key="2">
    <source>
        <dbReference type="Proteomes" id="UP000187203"/>
    </source>
</evidence>
<protein>
    <submittedName>
        <fullName evidence="1">Uncharacterized protein</fullName>
    </submittedName>
</protein>
<dbReference type="Proteomes" id="UP000187203">
    <property type="component" value="Unassembled WGS sequence"/>
</dbReference>
<organism evidence="1 2">
    <name type="scientific">Corchorus olitorius</name>
    <dbReference type="NCBI Taxonomy" id="93759"/>
    <lineage>
        <taxon>Eukaryota</taxon>
        <taxon>Viridiplantae</taxon>
        <taxon>Streptophyta</taxon>
        <taxon>Embryophyta</taxon>
        <taxon>Tracheophyta</taxon>
        <taxon>Spermatophyta</taxon>
        <taxon>Magnoliopsida</taxon>
        <taxon>eudicotyledons</taxon>
        <taxon>Gunneridae</taxon>
        <taxon>Pentapetalae</taxon>
        <taxon>rosids</taxon>
        <taxon>malvids</taxon>
        <taxon>Malvales</taxon>
        <taxon>Malvaceae</taxon>
        <taxon>Grewioideae</taxon>
        <taxon>Apeibeae</taxon>
        <taxon>Corchorus</taxon>
    </lineage>
</organism>
<name>A0A1R3H136_9ROSI</name>
<proteinExistence type="predicted"/>
<dbReference type="AlphaFoldDB" id="A0A1R3H136"/>
<gene>
    <name evidence="1" type="ORF">COLO4_32121</name>
</gene>
<accession>A0A1R3H136</accession>
<reference evidence="2" key="1">
    <citation type="submission" date="2013-09" db="EMBL/GenBank/DDBJ databases">
        <title>Corchorus olitorius genome sequencing.</title>
        <authorList>
            <person name="Alam M."/>
            <person name="Haque M.S."/>
            <person name="Islam M.S."/>
            <person name="Emdad E.M."/>
            <person name="Islam M.M."/>
            <person name="Ahmed B."/>
            <person name="Halim A."/>
            <person name="Hossen Q.M.M."/>
            <person name="Hossain M.Z."/>
            <person name="Ahmed R."/>
            <person name="Khan M.M."/>
            <person name="Islam R."/>
            <person name="Rashid M.M."/>
            <person name="Khan S.A."/>
            <person name="Rahman M.S."/>
            <person name="Alam M."/>
            <person name="Yahiya A.S."/>
            <person name="Khan M.S."/>
            <person name="Azam M.S."/>
            <person name="Haque T."/>
            <person name="Lashkar M.Z.H."/>
            <person name="Akhand A.I."/>
            <person name="Morshed G."/>
            <person name="Roy S."/>
            <person name="Uddin K.S."/>
            <person name="Rabeya T."/>
            <person name="Hossain A.S."/>
            <person name="Chowdhury A."/>
            <person name="Snigdha A.R."/>
            <person name="Mortoza M.S."/>
            <person name="Matin S.A."/>
            <person name="Hoque S.M.E."/>
            <person name="Islam M.K."/>
            <person name="Roy D.K."/>
            <person name="Haider R."/>
            <person name="Moosa M.M."/>
            <person name="Elias S.M."/>
            <person name="Hasan A.M."/>
            <person name="Jahan S."/>
            <person name="Shafiuddin M."/>
            <person name="Mahmood N."/>
            <person name="Shommy N.S."/>
        </authorList>
    </citation>
    <scope>NUCLEOTIDE SEQUENCE [LARGE SCALE GENOMIC DNA]</scope>
    <source>
        <strain evidence="2">cv. O-4</strain>
    </source>
</reference>